<dbReference type="STRING" id="3469.A0A4Y7JC60"/>
<feature type="domain" description="RsdA/BaiN/AoA(So)-like Rossmann fold-like" evidence="1">
    <location>
        <begin position="124"/>
        <end position="426"/>
    </location>
</feature>
<dbReference type="Gene3D" id="3.50.50.60">
    <property type="entry name" value="FAD/NAD(P)-binding domain"/>
    <property type="match status" value="3"/>
</dbReference>
<dbReference type="InterPro" id="IPR036188">
    <property type="entry name" value="FAD/NAD-bd_sf"/>
</dbReference>
<evidence type="ECO:0000313" key="3">
    <source>
        <dbReference type="EMBL" id="RZC58724.1"/>
    </source>
</evidence>
<sequence>MYILCPINVCRNANTMFTLRSYNNSLGCFPFGNLCNKGSISCRRRFITTSSTTISPPKNQTCEEELLVVVGGGAAGIYGAIRAKTIAPHLGVLVIEKAKPLSKVKISGGGRCNVTNGHCPDKRTEDDGRVFPVSNSSSSIIDCLLLEAKRTGVLLQTGKVVTSASTTNTSRKFQIKIQKRTIDFVDYVEADYLMVASGSSLQGYNLATQLGHSIVDPVPSLFTFKIEDKQLAELSGVGPMLVTHWGLSGPAILRLSAWGARELFSSEYQGKMFLHVNAGTLSVDFIPDTHIEDAKSILLKHKDHFAKQKFLNSSPSEFGIVKRFWKYVLDRENLDGDTLWASISNNAIMSVASLLKQCPFAVKGKGQFKDEFVTAGGVPLSEISLNTMESKIQPHLFFAGEVLNIDGVTGGFNFQNAWSGGYIAGTTIGKLALDASLMKETM</sequence>
<proteinExistence type="predicted"/>
<dbReference type="SUPFAM" id="SSF51905">
    <property type="entry name" value="FAD/NAD(P)-binding domain"/>
    <property type="match status" value="1"/>
</dbReference>
<name>A0A4Y7JC60_PAPSO</name>
<evidence type="ECO:0000259" key="2">
    <source>
        <dbReference type="Pfam" id="PF22780"/>
    </source>
</evidence>
<dbReference type="OMA" id="RCNFTNM"/>
<accession>A0A4Y7JC60</accession>
<dbReference type="Pfam" id="PF22780">
    <property type="entry name" value="HI0933_like_1st"/>
    <property type="match status" value="1"/>
</dbReference>
<dbReference type="InterPro" id="IPR055178">
    <property type="entry name" value="RsdA/BaiN/AoA(So)-like_dom"/>
</dbReference>
<dbReference type="Proteomes" id="UP000316621">
    <property type="component" value="Chromosome 4"/>
</dbReference>
<dbReference type="AlphaFoldDB" id="A0A4Y7JC60"/>
<dbReference type="SUPFAM" id="SSF160996">
    <property type="entry name" value="HI0933 insert domain-like"/>
    <property type="match status" value="1"/>
</dbReference>
<dbReference type="PANTHER" id="PTHR42887:SF2">
    <property type="entry name" value="OS12G0638800 PROTEIN"/>
    <property type="match status" value="1"/>
</dbReference>
<dbReference type="PANTHER" id="PTHR42887">
    <property type="entry name" value="OS12G0638800 PROTEIN"/>
    <property type="match status" value="1"/>
</dbReference>
<evidence type="ECO:0000313" key="4">
    <source>
        <dbReference type="Proteomes" id="UP000316621"/>
    </source>
</evidence>
<dbReference type="EMBL" id="CM010718">
    <property type="protein sequence ID" value="RZC58724.1"/>
    <property type="molecule type" value="Genomic_DNA"/>
</dbReference>
<evidence type="ECO:0000259" key="1">
    <source>
        <dbReference type="Pfam" id="PF03486"/>
    </source>
</evidence>
<feature type="domain" description="RsdA/BaiN/AoA(So)-like insert" evidence="2">
    <location>
        <begin position="235"/>
        <end position="373"/>
    </location>
</feature>
<dbReference type="InterPro" id="IPR004792">
    <property type="entry name" value="BaiN-like"/>
</dbReference>
<dbReference type="NCBIfam" id="TIGR00275">
    <property type="entry name" value="aminoacetone oxidase family FAD-binding enzyme"/>
    <property type="match status" value="1"/>
</dbReference>
<organism evidence="3 4">
    <name type="scientific">Papaver somniferum</name>
    <name type="common">Opium poppy</name>
    <dbReference type="NCBI Taxonomy" id="3469"/>
    <lineage>
        <taxon>Eukaryota</taxon>
        <taxon>Viridiplantae</taxon>
        <taxon>Streptophyta</taxon>
        <taxon>Embryophyta</taxon>
        <taxon>Tracheophyta</taxon>
        <taxon>Spermatophyta</taxon>
        <taxon>Magnoliopsida</taxon>
        <taxon>Ranunculales</taxon>
        <taxon>Papaveraceae</taxon>
        <taxon>Papaveroideae</taxon>
        <taxon>Papaver</taxon>
    </lineage>
</organism>
<reference evidence="3 4" key="1">
    <citation type="journal article" date="2018" name="Science">
        <title>The opium poppy genome and morphinan production.</title>
        <authorList>
            <person name="Guo L."/>
            <person name="Winzer T."/>
            <person name="Yang X."/>
            <person name="Li Y."/>
            <person name="Ning Z."/>
            <person name="He Z."/>
            <person name="Teodor R."/>
            <person name="Lu Y."/>
            <person name="Bowser T.A."/>
            <person name="Graham I.A."/>
            <person name="Ye K."/>
        </authorList>
    </citation>
    <scope>NUCLEOTIDE SEQUENCE [LARGE SCALE GENOMIC DNA]</scope>
    <source>
        <strain evidence="4">cv. HN1</strain>
        <tissue evidence="3">Leaves</tissue>
    </source>
</reference>
<dbReference type="PRINTS" id="PR00368">
    <property type="entry name" value="FADPNR"/>
</dbReference>
<gene>
    <name evidence="3" type="ORF">C5167_006030</name>
</gene>
<evidence type="ECO:0008006" key="5">
    <source>
        <dbReference type="Google" id="ProtNLM"/>
    </source>
</evidence>
<protein>
    <recommendedName>
        <fullName evidence="5">FAD/NAD(P)-binding domain-containing protein</fullName>
    </recommendedName>
</protein>
<keyword evidence="4" id="KW-1185">Reference proteome</keyword>
<dbReference type="Pfam" id="PF03486">
    <property type="entry name" value="HI0933_like"/>
    <property type="match status" value="1"/>
</dbReference>
<dbReference type="Gramene" id="RZC58724">
    <property type="protein sequence ID" value="RZC58724"/>
    <property type="gene ID" value="C5167_006030"/>
</dbReference>
<dbReference type="InterPro" id="IPR057661">
    <property type="entry name" value="RsdA/BaiN/AoA(So)_Rossmann"/>
</dbReference>